<dbReference type="PANTHER" id="PTHR47506:SF1">
    <property type="entry name" value="HTH-TYPE TRANSCRIPTIONAL REGULATOR YJDC"/>
    <property type="match status" value="1"/>
</dbReference>
<evidence type="ECO:0000313" key="7">
    <source>
        <dbReference type="Proteomes" id="UP001385848"/>
    </source>
</evidence>
<feature type="DNA-binding region" description="H-T-H motif" evidence="4">
    <location>
        <begin position="41"/>
        <end position="60"/>
    </location>
</feature>
<evidence type="ECO:0000256" key="4">
    <source>
        <dbReference type="PROSITE-ProRule" id="PRU00335"/>
    </source>
</evidence>
<evidence type="ECO:0000256" key="3">
    <source>
        <dbReference type="ARBA" id="ARBA00023163"/>
    </source>
</evidence>
<dbReference type="PROSITE" id="PS50977">
    <property type="entry name" value="HTH_TETR_2"/>
    <property type="match status" value="1"/>
</dbReference>
<dbReference type="PRINTS" id="PR00455">
    <property type="entry name" value="HTHTETR"/>
</dbReference>
<dbReference type="EMBL" id="JBBVUL010000028">
    <property type="protein sequence ID" value="MEL0566045.1"/>
    <property type="molecule type" value="Genomic_DNA"/>
</dbReference>
<reference evidence="6 7" key="1">
    <citation type="submission" date="2024-04" db="EMBL/GenBank/DDBJ databases">
        <title>Three lactobacilli isolated from voided urine samples from females with type 2 diabetes.</title>
        <authorList>
            <person name="Kula A."/>
            <person name="Stegman N."/>
            <person name="Putonti C."/>
        </authorList>
    </citation>
    <scope>NUCLEOTIDE SEQUENCE [LARGE SCALE GENOMIC DNA]</scope>
    <source>
        <strain evidence="6 7">1855</strain>
    </source>
</reference>
<keyword evidence="7" id="KW-1185">Reference proteome</keyword>
<sequence>MTIQSKIKYNTSMGRKKKFNSTEVIRAITSVFLQYGYEAASLDDLVKATGLLRGSLYSEFGSKRGMFLAALQNNLDQVKDGEKTIHLMLIAMLELSRRDKEIHTLIQEWCQSFPSNELEQILGSQLLAVANIK</sequence>
<keyword evidence="3" id="KW-0804">Transcription</keyword>
<evidence type="ECO:0000256" key="1">
    <source>
        <dbReference type="ARBA" id="ARBA00023015"/>
    </source>
</evidence>
<evidence type="ECO:0000313" key="6">
    <source>
        <dbReference type="EMBL" id="MEL0566045.1"/>
    </source>
</evidence>
<accession>A0ABU9FKB6</accession>
<comment type="caution">
    <text evidence="6">The sequence shown here is derived from an EMBL/GenBank/DDBJ whole genome shotgun (WGS) entry which is preliminary data.</text>
</comment>
<evidence type="ECO:0000259" key="5">
    <source>
        <dbReference type="PROSITE" id="PS50977"/>
    </source>
</evidence>
<dbReference type="Gene3D" id="1.10.10.60">
    <property type="entry name" value="Homeodomain-like"/>
    <property type="match status" value="1"/>
</dbReference>
<proteinExistence type="predicted"/>
<dbReference type="InterPro" id="IPR009057">
    <property type="entry name" value="Homeodomain-like_sf"/>
</dbReference>
<protein>
    <submittedName>
        <fullName evidence="6">Helix-turn-helix domain-containing protein</fullName>
    </submittedName>
</protein>
<organism evidence="6 7">
    <name type="scientific">Lactobacillus jensenii</name>
    <dbReference type="NCBI Taxonomy" id="109790"/>
    <lineage>
        <taxon>Bacteria</taxon>
        <taxon>Bacillati</taxon>
        <taxon>Bacillota</taxon>
        <taxon>Bacilli</taxon>
        <taxon>Lactobacillales</taxon>
        <taxon>Lactobacillaceae</taxon>
        <taxon>Lactobacillus</taxon>
    </lineage>
</organism>
<dbReference type="InterPro" id="IPR001647">
    <property type="entry name" value="HTH_TetR"/>
</dbReference>
<evidence type="ECO:0000256" key="2">
    <source>
        <dbReference type="ARBA" id="ARBA00023125"/>
    </source>
</evidence>
<dbReference type="PANTHER" id="PTHR47506">
    <property type="entry name" value="TRANSCRIPTIONAL REGULATORY PROTEIN"/>
    <property type="match status" value="1"/>
</dbReference>
<gene>
    <name evidence="6" type="ORF">AAC431_09035</name>
</gene>
<dbReference type="Proteomes" id="UP001385848">
    <property type="component" value="Unassembled WGS sequence"/>
</dbReference>
<feature type="domain" description="HTH tetR-type" evidence="5">
    <location>
        <begin position="18"/>
        <end position="78"/>
    </location>
</feature>
<name>A0ABU9FKB6_LACJE</name>
<keyword evidence="2 4" id="KW-0238">DNA-binding</keyword>
<dbReference type="Pfam" id="PF00440">
    <property type="entry name" value="TetR_N"/>
    <property type="match status" value="1"/>
</dbReference>
<keyword evidence="1" id="KW-0805">Transcription regulation</keyword>
<dbReference type="RefSeq" id="WP_224784571.1">
    <property type="nucleotide sequence ID" value="NZ_CATOVB010000001.1"/>
</dbReference>
<dbReference type="SUPFAM" id="SSF46689">
    <property type="entry name" value="Homeodomain-like"/>
    <property type="match status" value="1"/>
</dbReference>